<dbReference type="CDD" id="cd00077">
    <property type="entry name" value="HDc"/>
    <property type="match status" value="1"/>
</dbReference>
<dbReference type="AlphaFoldDB" id="A0AAE3R806"/>
<sequence length="414" mass="47604">MNKRKIFNDPVYGFISIHSDLIFDIIEQPVFQRLRRIRQMGLADYVYLGAHHTRFHHALGAMHLMESTLKSLCSKGHEITDHEWESALLGILLHDVGHGPCSHALEYSILSDVKHESLSLLIMQRLNKTFNGALDTALQMFNGTYPRRFFNQLITGQLDIDRLDYLNRDSFFTGVSEGTIGSERIIKMLDIVNDNLVVEEKGIYSIENFLNARRLMYWQVYLHKTAISAETMLIQVIRRARELTYAGVEVFASPPLSLFLKESVRMESFLNDPVYLQTFQCLDDYDIWGAVKIWINHSDFILSSLSRMLLERKLFRITLSSEKPSRELSKTIKNQLSTFYRIPSKDMHYLYVEGSTSNAAYLAQGTGINILTKKGKILDIALASDLPNIKAMSKIVRKYYACWAKEINWGQASL</sequence>
<name>A0AAE3R806_9BACT</name>
<organism evidence="2 3">
    <name type="scientific">Xanthocytophaga agilis</name>
    <dbReference type="NCBI Taxonomy" id="3048010"/>
    <lineage>
        <taxon>Bacteria</taxon>
        <taxon>Pseudomonadati</taxon>
        <taxon>Bacteroidota</taxon>
        <taxon>Cytophagia</taxon>
        <taxon>Cytophagales</taxon>
        <taxon>Rhodocytophagaceae</taxon>
        <taxon>Xanthocytophaga</taxon>
    </lineage>
</organism>
<dbReference type="RefSeq" id="WP_314517690.1">
    <property type="nucleotide sequence ID" value="NZ_JASJOU010000016.1"/>
</dbReference>
<dbReference type="PANTHER" id="PTHR11373">
    <property type="entry name" value="DEOXYNUCLEOSIDE TRIPHOSPHATE TRIPHOSPHOHYDROLASE"/>
    <property type="match status" value="1"/>
</dbReference>
<dbReference type="SMART" id="SM00471">
    <property type="entry name" value="HDc"/>
    <property type="match status" value="1"/>
</dbReference>
<accession>A0AAE3R806</accession>
<protein>
    <submittedName>
        <fullName evidence="2">HD domain-containing protein</fullName>
    </submittedName>
</protein>
<dbReference type="InterPro" id="IPR045509">
    <property type="entry name" value="HD_assoc_2"/>
</dbReference>
<comment type="caution">
    <text evidence="2">The sequence shown here is derived from an EMBL/GenBank/DDBJ whole genome shotgun (WGS) entry which is preliminary data.</text>
</comment>
<evidence type="ECO:0000313" key="2">
    <source>
        <dbReference type="EMBL" id="MDJ1505556.1"/>
    </source>
</evidence>
<dbReference type="Gene3D" id="1.10.3210.10">
    <property type="entry name" value="Hypothetical protein af1432"/>
    <property type="match status" value="1"/>
</dbReference>
<gene>
    <name evidence="2" type="ORF">QNI22_33175</name>
</gene>
<dbReference type="InterPro" id="IPR050135">
    <property type="entry name" value="dGTPase-like"/>
</dbReference>
<evidence type="ECO:0000259" key="1">
    <source>
        <dbReference type="SMART" id="SM00471"/>
    </source>
</evidence>
<dbReference type="Pfam" id="PF19276">
    <property type="entry name" value="HD_assoc_2"/>
    <property type="match status" value="1"/>
</dbReference>
<dbReference type="SUPFAM" id="SSF109604">
    <property type="entry name" value="HD-domain/PDEase-like"/>
    <property type="match status" value="1"/>
</dbReference>
<dbReference type="Proteomes" id="UP001232063">
    <property type="component" value="Unassembled WGS sequence"/>
</dbReference>
<reference evidence="2" key="1">
    <citation type="submission" date="2023-05" db="EMBL/GenBank/DDBJ databases">
        <authorList>
            <person name="Zhang X."/>
        </authorList>
    </citation>
    <scope>NUCLEOTIDE SEQUENCE</scope>
    <source>
        <strain evidence="2">BD1B2-1</strain>
    </source>
</reference>
<proteinExistence type="predicted"/>
<dbReference type="GO" id="GO:0006203">
    <property type="term" value="P:dGTP catabolic process"/>
    <property type="evidence" value="ECO:0007669"/>
    <property type="project" value="TreeGrafter"/>
</dbReference>
<evidence type="ECO:0000313" key="3">
    <source>
        <dbReference type="Proteomes" id="UP001232063"/>
    </source>
</evidence>
<dbReference type="EMBL" id="JASJOU010000016">
    <property type="protein sequence ID" value="MDJ1505556.1"/>
    <property type="molecule type" value="Genomic_DNA"/>
</dbReference>
<feature type="domain" description="HD/PDEase" evidence="1">
    <location>
        <begin position="50"/>
        <end position="175"/>
    </location>
</feature>
<dbReference type="GO" id="GO:0008832">
    <property type="term" value="F:dGTPase activity"/>
    <property type="evidence" value="ECO:0007669"/>
    <property type="project" value="TreeGrafter"/>
</dbReference>
<dbReference type="InterPro" id="IPR003607">
    <property type="entry name" value="HD/PDEase_dom"/>
</dbReference>
<keyword evidence="3" id="KW-1185">Reference proteome</keyword>
<dbReference type="PANTHER" id="PTHR11373:SF4">
    <property type="entry name" value="DEOXYNUCLEOSIDE TRIPHOSPHATE TRIPHOSPHOHYDROLASE SAMHD1"/>
    <property type="match status" value="1"/>
</dbReference>